<keyword evidence="3" id="KW-1185">Reference proteome</keyword>
<accession>A4C7R4</accession>
<dbReference type="Gene3D" id="2.40.160.170">
    <property type="match status" value="1"/>
</dbReference>
<evidence type="ECO:0000313" key="3">
    <source>
        <dbReference type="Proteomes" id="UP000006201"/>
    </source>
</evidence>
<dbReference type="AlphaFoldDB" id="A4C7R4"/>
<reference evidence="2 3" key="1">
    <citation type="submission" date="2006-02" db="EMBL/GenBank/DDBJ databases">
        <authorList>
            <person name="Moran M.A."/>
            <person name="Kjelleberg S."/>
            <person name="Egan S."/>
            <person name="Saunders N."/>
            <person name="Thomas T."/>
            <person name="Ferriera S."/>
            <person name="Johnson J."/>
            <person name="Kravitz S."/>
            <person name="Halpern A."/>
            <person name="Remington K."/>
            <person name="Beeson K."/>
            <person name="Tran B."/>
            <person name="Rogers Y.-H."/>
            <person name="Friedman R."/>
            <person name="Venter J.C."/>
        </authorList>
    </citation>
    <scope>NUCLEOTIDE SEQUENCE [LARGE SCALE GENOMIC DNA]</scope>
    <source>
        <strain evidence="2 3">D2</strain>
    </source>
</reference>
<dbReference type="OrthoDB" id="517121at2"/>
<dbReference type="RefSeq" id="WP_009837891.1">
    <property type="nucleotide sequence ID" value="NZ_AAOH01000003.1"/>
</dbReference>
<sequence>MKSSILLLPSLSLVALLATSTSAEASPVGVSLKAGTLGAGAELDYRFNENFNLRLQANTFNYKDDFEEDDINYSGKIDLSTAGILLDWRPFSGTFRLTGGYYINNNEIKANAKDASNEGYELGDVTYFSDTANPLSLNANMELGNSSSGYLGLGWGNATDAGWMFSFELGVLFAGSPKIDLSASGSAVVYIDGAANYFDVSDTTNPLVQEFNANLITEKNNLEKDISDFEFYPVITLGVGYRF</sequence>
<proteinExistence type="predicted"/>
<dbReference type="STRING" id="87626.PTD2_06294"/>
<protein>
    <recommendedName>
        <fullName evidence="4">Outer membrane protein domain-containing protein</fullName>
    </recommendedName>
</protein>
<dbReference type="eggNOG" id="COG4625">
    <property type="taxonomic scope" value="Bacteria"/>
</dbReference>
<keyword evidence="1" id="KW-0732">Signal</keyword>
<comment type="caution">
    <text evidence="2">The sequence shown here is derived from an EMBL/GenBank/DDBJ whole genome shotgun (WGS) entry which is preliminary data.</text>
</comment>
<dbReference type="EMBL" id="AAOH01000003">
    <property type="protein sequence ID" value="EAR28629.1"/>
    <property type="molecule type" value="Genomic_DNA"/>
</dbReference>
<organism evidence="2 3">
    <name type="scientific">Pseudoalteromonas tunicata D2</name>
    <dbReference type="NCBI Taxonomy" id="87626"/>
    <lineage>
        <taxon>Bacteria</taxon>
        <taxon>Pseudomonadati</taxon>
        <taxon>Pseudomonadota</taxon>
        <taxon>Gammaproteobacteria</taxon>
        <taxon>Alteromonadales</taxon>
        <taxon>Pseudoalteromonadaceae</taxon>
        <taxon>Pseudoalteromonas</taxon>
    </lineage>
</organism>
<feature type="signal peptide" evidence="1">
    <location>
        <begin position="1"/>
        <end position="25"/>
    </location>
</feature>
<name>A4C7R4_9GAMM</name>
<feature type="chain" id="PRO_5002665791" description="Outer membrane protein domain-containing protein" evidence="1">
    <location>
        <begin position="26"/>
        <end position="243"/>
    </location>
</feature>
<dbReference type="SUPFAM" id="SSF56935">
    <property type="entry name" value="Porins"/>
    <property type="match status" value="1"/>
</dbReference>
<evidence type="ECO:0000313" key="2">
    <source>
        <dbReference type="EMBL" id="EAR28629.1"/>
    </source>
</evidence>
<gene>
    <name evidence="2" type="ORF">PTD2_06294</name>
</gene>
<dbReference type="Proteomes" id="UP000006201">
    <property type="component" value="Unassembled WGS sequence"/>
</dbReference>
<dbReference type="HOGENOM" id="CLU_055789_2_1_6"/>
<evidence type="ECO:0000256" key="1">
    <source>
        <dbReference type="SAM" id="SignalP"/>
    </source>
</evidence>
<evidence type="ECO:0008006" key="4">
    <source>
        <dbReference type="Google" id="ProtNLM"/>
    </source>
</evidence>